<dbReference type="PANTHER" id="PTHR23529">
    <property type="entry name" value="GH19118P-RELATED"/>
    <property type="match status" value="1"/>
</dbReference>
<gene>
    <name evidence="7" type="primary">106088527</name>
</gene>
<evidence type="ECO:0000259" key="6">
    <source>
        <dbReference type="PROSITE" id="PS50850"/>
    </source>
</evidence>
<organism evidence="7 8">
    <name type="scientific">Stomoxys calcitrans</name>
    <name type="common">Stable fly</name>
    <name type="synonym">Conops calcitrans</name>
    <dbReference type="NCBI Taxonomy" id="35570"/>
    <lineage>
        <taxon>Eukaryota</taxon>
        <taxon>Metazoa</taxon>
        <taxon>Ecdysozoa</taxon>
        <taxon>Arthropoda</taxon>
        <taxon>Hexapoda</taxon>
        <taxon>Insecta</taxon>
        <taxon>Pterygota</taxon>
        <taxon>Neoptera</taxon>
        <taxon>Endopterygota</taxon>
        <taxon>Diptera</taxon>
        <taxon>Brachycera</taxon>
        <taxon>Muscomorpha</taxon>
        <taxon>Muscoidea</taxon>
        <taxon>Muscidae</taxon>
        <taxon>Stomoxys</taxon>
    </lineage>
</organism>
<feature type="transmembrane region" description="Helical" evidence="5">
    <location>
        <begin position="294"/>
        <end position="314"/>
    </location>
</feature>
<comment type="subcellular location">
    <subcellularLocation>
        <location evidence="1">Membrane</location>
        <topology evidence="1">Multi-pass membrane protein</topology>
    </subcellularLocation>
</comment>
<dbReference type="Gene3D" id="1.20.1250.20">
    <property type="entry name" value="MFS general substrate transporter like domains"/>
    <property type="match status" value="1"/>
</dbReference>
<feature type="transmembrane region" description="Helical" evidence="5">
    <location>
        <begin position="116"/>
        <end position="132"/>
    </location>
</feature>
<evidence type="ECO:0000256" key="5">
    <source>
        <dbReference type="SAM" id="Phobius"/>
    </source>
</evidence>
<keyword evidence="8" id="KW-1185">Reference proteome</keyword>
<evidence type="ECO:0000256" key="4">
    <source>
        <dbReference type="ARBA" id="ARBA00023136"/>
    </source>
</evidence>
<dbReference type="Pfam" id="PF00083">
    <property type="entry name" value="Sugar_tr"/>
    <property type="match status" value="1"/>
</dbReference>
<feature type="transmembrane region" description="Helical" evidence="5">
    <location>
        <begin position="144"/>
        <end position="166"/>
    </location>
</feature>
<dbReference type="OrthoDB" id="6612291at2759"/>
<proteinExistence type="predicted"/>
<evidence type="ECO:0000256" key="1">
    <source>
        <dbReference type="ARBA" id="ARBA00004141"/>
    </source>
</evidence>
<dbReference type="VEuPathDB" id="VectorBase:SCAU007821"/>
<keyword evidence="4 5" id="KW-0472">Membrane</keyword>
<dbReference type="STRING" id="35570.A0A1I8PGG0"/>
<feature type="transmembrane region" description="Helical" evidence="5">
    <location>
        <begin position="264"/>
        <end position="282"/>
    </location>
</feature>
<name>A0A1I8PGG0_STOCA</name>
<feature type="transmembrane region" description="Helical" evidence="5">
    <location>
        <begin position="29"/>
        <end position="50"/>
    </location>
</feature>
<dbReference type="PROSITE" id="PS50850">
    <property type="entry name" value="MFS"/>
    <property type="match status" value="1"/>
</dbReference>
<evidence type="ECO:0000256" key="2">
    <source>
        <dbReference type="ARBA" id="ARBA00022692"/>
    </source>
</evidence>
<keyword evidence="2 5" id="KW-0812">Transmembrane</keyword>
<dbReference type="InterPro" id="IPR020846">
    <property type="entry name" value="MFS_dom"/>
</dbReference>
<accession>A0A1I8PGG0</accession>
<feature type="transmembrane region" description="Helical" evidence="5">
    <location>
        <begin position="85"/>
        <end position="104"/>
    </location>
</feature>
<dbReference type="GO" id="GO:0022857">
    <property type="term" value="F:transmembrane transporter activity"/>
    <property type="evidence" value="ECO:0007669"/>
    <property type="project" value="InterPro"/>
</dbReference>
<dbReference type="InterPro" id="IPR005828">
    <property type="entry name" value="MFS_sugar_transport-like"/>
</dbReference>
<feature type="transmembrane region" description="Helical" evidence="5">
    <location>
        <begin position="321"/>
        <end position="341"/>
    </location>
</feature>
<dbReference type="SUPFAM" id="SSF103473">
    <property type="entry name" value="MFS general substrate transporter"/>
    <property type="match status" value="1"/>
</dbReference>
<feature type="transmembrane region" description="Helical" evidence="5">
    <location>
        <begin position="418"/>
        <end position="436"/>
    </location>
</feature>
<dbReference type="PROSITE" id="PS00216">
    <property type="entry name" value="SUGAR_TRANSPORT_1"/>
    <property type="match status" value="1"/>
</dbReference>
<dbReference type="AlphaFoldDB" id="A0A1I8PGG0"/>
<evidence type="ECO:0000313" key="8">
    <source>
        <dbReference type="Proteomes" id="UP000095300"/>
    </source>
</evidence>
<sequence>MAQSSNINMPNVIEITENPSKPQTISTSAGGMIFLSTGMNMALGLGWYQFSLFGTPYHFCFSWFIGVMIGTIVTAILVNFIPKKFIMALSTLMILIGGILFTSVPQSYDCLLIGRYFNGIAIGLTIIPYLMNASEISTSSNRGICLALEQYCITFGIMIQMIYASLWSYTLDFPISRLHGIIDIFFALLAAGFLFLFVESPIDYMRKGEEQMALETLGRLRQPRGINREVQFQFEENKAYVCDQESMSMEQAFRQGLVPLVKMIFFRSMMLAFCYSVPLNAALQYSTFINSSSWAPSVVGVVRVLGAILSICLVDNIGRKLPSIFSAIIVGGLMIGIASLMRDVSGSLISSGMNSVMILSIVLQLFAGFFTPYASVYMGEAFPLRVKPFLMAVVVLLEQMLHIIFINTFLWADLGVSLMTQGIMIVAIFMLLLLLMPETRKTSLNEAQLRFRNLFNTKLVIEV</sequence>
<dbReference type="EnsemblMetazoa" id="SCAU007821-RB">
    <property type="protein sequence ID" value="SCAU007821-PB"/>
    <property type="gene ID" value="SCAU007821"/>
</dbReference>
<feature type="transmembrane region" description="Helical" evidence="5">
    <location>
        <begin position="56"/>
        <end position="78"/>
    </location>
</feature>
<dbReference type="InterPro" id="IPR036259">
    <property type="entry name" value="MFS_trans_sf"/>
</dbReference>
<dbReference type="KEGG" id="scac:106088527"/>
<dbReference type="Proteomes" id="UP000095300">
    <property type="component" value="Unassembled WGS sequence"/>
</dbReference>
<dbReference type="PANTHER" id="PTHR23529:SF2">
    <property type="entry name" value="GH19118P-RELATED"/>
    <property type="match status" value="1"/>
</dbReference>
<evidence type="ECO:0000313" key="7">
    <source>
        <dbReference type="EnsemblMetazoa" id="SCAU007821-PB"/>
    </source>
</evidence>
<evidence type="ECO:0000256" key="3">
    <source>
        <dbReference type="ARBA" id="ARBA00022989"/>
    </source>
</evidence>
<dbReference type="InterPro" id="IPR005829">
    <property type="entry name" value="Sugar_transporter_CS"/>
</dbReference>
<feature type="transmembrane region" description="Helical" evidence="5">
    <location>
        <begin position="178"/>
        <end position="198"/>
    </location>
</feature>
<protein>
    <recommendedName>
        <fullName evidence="6">Major facilitator superfamily (MFS) profile domain-containing protein</fullName>
    </recommendedName>
</protein>
<feature type="transmembrane region" description="Helical" evidence="5">
    <location>
        <begin position="389"/>
        <end position="412"/>
    </location>
</feature>
<feature type="transmembrane region" description="Helical" evidence="5">
    <location>
        <begin position="353"/>
        <end position="377"/>
    </location>
</feature>
<keyword evidence="3 5" id="KW-1133">Transmembrane helix</keyword>
<reference evidence="7" key="1">
    <citation type="submission" date="2020-05" db="UniProtKB">
        <authorList>
            <consortium name="EnsemblMetazoa"/>
        </authorList>
    </citation>
    <scope>IDENTIFICATION</scope>
    <source>
        <strain evidence="7">USDA</strain>
    </source>
</reference>
<feature type="domain" description="Major facilitator superfamily (MFS) profile" evidence="6">
    <location>
        <begin position="1"/>
        <end position="440"/>
    </location>
</feature>
<dbReference type="GO" id="GO:0016020">
    <property type="term" value="C:membrane"/>
    <property type="evidence" value="ECO:0007669"/>
    <property type="project" value="UniProtKB-SubCell"/>
</dbReference>